<sequence>MGLESRVHLTVTASVAAIHRQIKLK</sequence>
<proteinExistence type="predicted"/>
<dbReference type="EMBL" id="GGEC01060908">
    <property type="protein sequence ID" value="MBX41392.1"/>
    <property type="molecule type" value="Transcribed_RNA"/>
</dbReference>
<dbReference type="AlphaFoldDB" id="A0A2P2NFY7"/>
<accession>A0A2P2NFY7</accession>
<evidence type="ECO:0000313" key="1">
    <source>
        <dbReference type="EMBL" id="MBX41392.1"/>
    </source>
</evidence>
<protein>
    <submittedName>
        <fullName evidence="1">Uncharacterized protein</fullName>
    </submittedName>
</protein>
<organism evidence="1">
    <name type="scientific">Rhizophora mucronata</name>
    <name type="common">Asiatic mangrove</name>
    <dbReference type="NCBI Taxonomy" id="61149"/>
    <lineage>
        <taxon>Eukaryota</taxon>
        <taxon>Viridiplantae</taxon>
        <taxon>Streptophyta</taxon>
        <taxon>Embryophyta</taxon>
        <taxon>Tracheophyta</taxon>
        <taxon>Spermatophyta</taxon>
        <taxon>Magnoliopsida</taxon>
        <taxon>eudicotyledons</taxon>
        <taxon>Gunneridae</taxon>
        <taxon>Pentapetalae</taxon>
        <taxon>rosids</taxon>
        <taxon>fabids</taxon>
        <taxon>Malpighiales</taxon>
        <taxon>Rhizophoraceae</taxon>
        <taxon>Rhizophora</taxon>
    </lineage>
</organism>
<name>A0A2P2NFY7_RHIMU</name>
<reference evidence="1" key="1">
    <citation type="submission" date="2018-02" db="EMBL/GenBank/DDBJ databases">
        <title>Rhizophora mucronata_Transcriptome.</title>
        <authorList>
            <person name="Meera S.P."/>
            <person name="Sreeshan A."/>
            <person name="Augustine A."/>
        </authorList>
    </citation>
    <scope>NUCLEOTIDE SEQUENCE</scope>
    <source>
        <tissue evidence="1">Leaf</tissue>
    </source>
</reference>